<accession>A0ABX0NI67</accession>
<feature type="region of interest" description="Disordered" evidence="1">
    <location>
        <begin position="231"/>
        <end position="274"/>
    </location>
</feature>
<organism evidence="3 4">
    <name type="scientific">Massilia frigida</name>
    <dbReference type="NCBI Taxonomy" id="2609281"/>
    <lineage>
        <taxon>Bacteria</taxon>
        <taxon>Pseudomonadati</taxon>
        <taxon>Pseudomonadota</taxon>
        <taxon>Betaproteobacteria</taxon>
        <taxon>Burkholderiales</taxon>
        <taxon>Oxalobacteraceae</taxon>
        <taxon>Telluria group</taxon>
        <taxon>Massilia</taxon>
    </lineage>
</organism>
<comment type="caution">
    <text evidence="3">The sequence shown here is derived from an EMBL/GenBank/DDBJ whole genome shotgun (WGS) entry which is preliminary data.</text>
</comment>
<sequence>MKKNWRLASVAAACILLASTSYAAKDTTSISNAIRLTGVPVLEFMDGQVAAKLVGKAKYKFSYIDGVLQTSESSNGDKGQYLYQRDGLLDRIVFSSGVVHIPRYDVEGNLYALVSTSGKAVRISGNVRAGRKLVVVEGNQIAAPALPTGANRVVPDALVNILVEVEGWESSVAAVGTDNTNKECDPPEINDPLRDGVTEARSLKSFKALAVAKPGSKSDETPGTTCAVVVITGPGGGGDGGGGGDSGGSPGGATGDTIPAENSPGTAPNDTPSQGVCMERAYRAWLQMDGFCRREPNARDRLACQDVKMRLYRDEIEYCRTL</sequence>
<dbReference type="RefSeq" id="WP_167093390.1">
    <property type="nucleotide sequence ID" value="NZ_WHJG01000056.1"/>
</dbReference>
<evidence type="ECO:0000256" key="1">
    <source>
        <dbReference type="SAM" id="MobiDB-lite"/>
    </source>
</evidence>
<feature type="chain" id="PRO_5045892758" description="FecR protein domain-containing protein" evidence="2">
    <location>
        <begin position="24"/>
        <end position="322"/>
    </location>
</feature>
<evidence type="ECO:0000313" key="4">
    <source>
        <dbReference type="Proteomes" id="UP000621455"/>
    </source>
</evidence>
<protein>
    <recommendedName>
        <fullName evidence="5">FecR protein domain-containing protein</fullName>
    </recommendedName>
</protein>
<feature type="signal peptide" evidence="2">
    <location>
        <begin position="1"/>
        <end position="23"/>
    </location>
</feature>
<dbReference type="EMBL" id="WHJG01000056">
    <property type="protein sequence ID" value="NHZ83576.1"/>
    <property type="molecule type" value="Genomic_DNA"/>
</dbReference>
<keyword evidence="2" id="KW-0732">Signal</keyword>
<evidence type="ECO:0000313" key="3">
    <source>
        <dbReference type="EMBL" id="NHZ83576.1"/>
    </source>
</evidence>
<evidence type="ECO:0000256" key="2">
    <source>
        <dbReference type="SAM" id="SignalP"/>
    </source>
</evidence>
<evidence type="ECO:0008006" key="5">
    <source>
        <dbReference type="Google" id="ProtNLM"/>
    </source>
</evidence>
<feature type="compositionally biased region" description="Polar residues" evidence="1">
    <location>
        <begin position="263"/>
        <end position="274"/>
    </location>
</feature>
<gene>
    <name evidence="3" type="ORF">F2P44_30550</name>
</gene>
<dbReference type="Proteomes" id="UP000621455">
    <property type="component" value="Unassembled WGS sequence"/>
</dbReference>
<proteinExistence type="predicted"/>
<feature type="compositionally biased region" description="Gly residues" evidence="1">
    <location>
        <begin position="233"/>
        <end position="254"/>
    </location>
</feature>
<keyword evidence="4" id="KW-1185">Reference proteome</keyword>
<name>A0ABX0NI67_9BURK</name>
<reference evidence="3 4" key="1">
    <citation type="submission" date="2019-10" db="EMBL/GenBank/DDBJ databases">
        <title>Taxonomy of Antarctic Massilia spp.: description of Massilia rubra sp. nov., Massilia aquatica sp. nov., Massilia mucilaginosa sp. nov., Massilia frigida sp. nov. isolated from streams, lakes and regoliths.</title>
        <authorList>
            <person name="Holochova P."/>
            <person name="Sedlacek I."/>
            <person name="Kralova S."/>
            <person name="Maslanova I."/>
            <person name="Busse H.-J."/>
            <person name="Stankova E."/>
            <person name="Vrbovska V."/>
            <person name="Kovarovic V."/>
            <person name="Bartak M."/>
            <person name="Svec P."/>
            <person name="Pantucek R."/>
        </authorList>
    </citation>
    <scope>NUCLEOTIDE SEQUENCE [LARGE SCALE GENOMIC DNA]</scope>
    <source>
        <strain evidence="3 4">CCM 8695</strain>
    </source>
</reference>